<organism evidence="1">
    <name type="scientific">marine metagenome</name>
    <dbReference type="NCBI Taxonomy" id="408172"/>
    <lineage>
        <taxon>unclassified sequences</taxon>
        <taxon>metagenomes</taxon>
        <taxon>ecological metagenomes</taxon>
    </lineage>
</organism>
<protein>
    <submittedName>
        <fullName evidence="1">Uncharacterized protein</fullName>
    </submittedName>
</protein>
<name>A0A382XK71_9ZZZZ</name>
<dbReference type="AlphaFoldDB" id="A0A382XK71"/>
<dbReference type="EMBL" id="UINC01168031">
    <property type="protein sequence ID" value="SVD70851.1"/>
    <property type="molecule type" value="Genomic_DNA"/>
</dbReference>
<gene>
    <name evidence="1" type="ORF">METZ01_LOCUS423705</name>
</gene>
<proteinExistence type="predicted"/>
<reference evidence="1" key="1">
    <citation type="submission" date="2018-05" db="EMBL/GenBank/DDBJ databases">
        <authorList>
            <person name="Lanie J.A."/>
            <person name="Ng W.-L."/>
            <person name="Kazmierczak K.M."/>
            <person name="Andrzejewski T.M."/>
            <person name="Davidsen T.M."/>
            <person name="Wayne K.J."/>
            <person name="Tettelin H."/>
            <person name="Glass J.I."/>
            <person name="Rusch D."/>
            <person name="Podicherti R."/>
            <person name="Tsui H.-C.T."/>
            <person name="Winkler M.E."/>
        </authorList>
    </citation>
    <scope>NUCLEOTIDE SEQUENCE</scope>
</reference>
<accession>A0A382XK71</accession>
<evidence type="ECO:0000313" key="1">
    <source>
        <dbReference type="EMBL" id="SVD70851.1"/>
    </source>
</evidence>
<sequence>MYKIILISLFSVNLSICQEIYPYISPGFTLSFNENKSGLSLKNINFSYDISIGCQMNIMHAKIGFGNQNSSFKDNSIKYYYIGGGALIGGFEKGIAVTKKDNKKILGQRQNWYYVSPSSWKVIPFHFIGFMFGGLVTINGMGNPSPAIFQTNETYIFPDSTYKRNRKLIKAHFMIPLEHIDAEMGTPSCDIYNREICF</sequence>